<feature type="region of interest" description="Disordered" evidence="1">
    <location>
        <begin position="80"/>
        <end position="101"/>
    </location>
</feature>
<dbReference type="OMA" id="YYESGHI"/>
<dbReference type="Proteomes" id="UP000824469">
    <property type="component" value="Unassembled WGS sequence"/>
</dbReference>
<feature type="non-terminal residue" evidence="2">
    <location>
        <position position="117"/>
    </location>
</feature>
<evidence type="ECO:0000313" key="3">
    <source>
        <dbReference type="Proteomes" id="UP000824469"/>
    </source>
</evidence>
<comment type="caution">
    <text evidence="2">The sequence shown here is derived from an EMBL/GenBank/DDBJ whole genome shotgun (WGS) entry which is preliminary data.</text>
</comment>
<dbReference type="Pfam" id="PF14223">
    <property type="entry name" value="Retrotran_gag_2"/>
    <property type="match status" value="1"/>
</dbReference>
<protein>
    <recommendedName>
        <fullName evidence="4">Gag-pol polyprotein</fullName>
    </recommendedName>
</protein>
<dbReference type="AlphaFoldDB" id="A0AA38H276"/>
<evidence type="ECO:0008006" key="4">
    <source>
        <dbReference type="Google" id="ProtNLM"/>
    </source>
</evidence>
<evidence type="ECO:0000256" key="1">
    <source>
        <dbReference type="SAM" id="MobiDB-lite"/>
    </source>
</evidence>
<organism evidence="2 3">
    <name type="scientific">Taxus chinensis</name>
    <name type="common">Chinese yew</name>
    <name type="synonym">Taxus wallichiana var. chinensis</name>
    <dbReference type="NCBI Taxonomy" id="29808"/>
    <lineage>
        <taxon>Eukaryota</taxon>
        <taxon>Viridiplantae</taxon>
        <taxon>Streptophyta</taxon>
        <taxon>Embryophyta</taxon>
        <taxon>Tracheophyta</taxon>
        <taxon>Spermatophyta</taxon>
        <taxon>Pinopsida</taxon>
        <taxon>Pinidae</taxon>
        <taxon>Conifers II</taxon>
        <taxon>Cupressales</taxon>
        <taxon>Taxaceae</taxon>
        <taxon>Taxus</taxon>
    </lineage>
</organism>
<gene>
    <name evidence="2" type="ORF">KI387_003910</name>
</gene>
<dbReference type="EMBL" id="JAHRHJ020000001">
    <property type="protein sequence ID" value="KAH9331802.1"/>
    <property type="molecule type" value="Genomic_DNA"/>
</dbReference>
<name>A0AA38H276_TAXCH</name>
<proteinExistence type="predicted"/>
<reference evidence="2 3" key="1">
    <citation type="journal article" date="2021" name="Nat. Plants">
        <title>The Taxus genome provides insights into paclitaxel biosynthesis.</title>
        <authorList>
            <person name="Xiong X."/>
            <person name="Gou J."/>
            <person name="Liao Q."/>
            <person name="Li Y."/>
            <person name="Zhou Q."/>
            <person name="Bi G."/>
            <person name="Li C."/>
            <person name="Du R."/>
            <person name="Wang X."/>
            <person name="Sun T."/>
            <person name="Guo L."/>
            <person name="Liang H."/>
            <person name="Lu P."/>
            <person name="Wu Y."/>
            <person name="Zhang Z."/>
            <person name="Ro D.K."/>
            <person name="Shang Y."/>
            <person name="Huang S."/>
            <person name="Yan J."/>
        </authorList>
    </citation>
    <scope>NUCLEOTIDE SEQUENCE [LARGE SCALE GENOMIC DNA]</scope>
    <source>
        <strain evidence="2">Ta-2019</strain>
    </source>
</reference>
<evidence type="ECO:0000313" key="2">
    <source>
        <dbReference type="EMBL" id="KAH9331802.1"/>
    </source>
</evidence>
<keyword evidence="3" id="KW-1185">Reference proteome</keyword>
<accession>A0AA38H276</accession>
<sequence>VDEVVNAIRGLGEKIEEPVIIQKVLRSLPLIFDAKVSAIEEMKDLDKLSMDELHGILTDYEMRTESNKPAKKEAAFKVSKKKEIKESKANDESNSEEDEKEALFIQKLKKGSRICKD</sequence>
<feature type="non-terminal residue" evidence="2">
    <location>
        <position position="1"/>
    </location>
</feature>
<feature type="compositionally biased region" description="Basic and acidic residues" evidence="1">
    <location>
        <begin position="80"/>
        <end position="91"/>
    </location>
</feature>